<dbReference type="EMBL" id="NVAP01000019">
    <property type="protein sequence ID" value="PFQ47818.1"/>
    <property type="molecule type" value="Genomic_DNA"/>
</dbReference>
<evidence type="ECO:0000313" key="4">
    <source>
        <dbReference type="Proteomes" id="UP000461739"/>
    </source>
</evidence>
<accession>A0A2C2K8X7</accession>
<gene>
    <name evidence="2" type="ORF">COK05_08725</name>
    <name evidence="1" type="ORF">F8165_26200</name>
</gene>
<dbReference type="AlphaFoldDB" id="A0A2C2K8X7"/>
<reference evidence="2 3" key="1">
    <citation type="submission" date="2017-09" db="EMBL/GenBank/DDBJ databases">
        <title>Large-scale bioinformatics analysis of Bacillus genomes uncovers conserved roles of natural products in bacterial physiology.</title>
        <authorList>
            <consortium name="Agbiome Team Llc"/>
            <person name="Bleich R.M."/>
            <person name="Grubbs K.J."/>
            <person name="Santa Maria K.C."/>
            <person name="Allen S.E."/>
            <person name="Farag S."/>
            <person name="Shank E.A."/>
            <person name="Bowers A."/>
        </authorList>
    </citation>
    <scope>NUCLEOTIDE SEQUENCE [LARGE SCALE GENOMIC DNA]</scope>
    <source>
        <strain evidence="2 3">AFS070861</strain>
    </source>
</reference>
<organism evidence="2 3">
    <name type="scientific">Bacillus cereus</name>
    <dbReference type="NCBI Taxonomy" id="1396"/>
    <lineage>
        <taxon>Bacteria</taxon>
        <taxon>Bacillati</taxon>
        <taxon>Bacillota</taxon>
        <taxon>Bacilli</taxon>
        <taxon>Bacillales</taxon>
        <taxon>Bacillaceae</taxon>
        <taxon>Bacillus</taxon>
        <taxon>Bacillus cereus group</taxon>
    </lineage>
</organism>
<reference evidence="1 4" key="2">
    <citation type="submission" date="2019-10" db="EMBL/GenBank/DDBJ databases">
        <title>Bacillus from the desert of Cuatro Cinegas, Coahuila.</title>
        <authorList>
            <person name="Olmedo-Alvarez G."/>
            <person name="Saldana S."/>
            <person name="Barcelo D."/>
        </authorList>
    </citation>
    <scope>NUCLEOTIDE SEQUENCE [LARGE SCALE GENOMIC DNA]</scope>
    <source>
        <strain evidence="1 4">CH316_11T</strain>
    </source>
</reference>
<evidence type="ECO:0000313" key="3">
    <source>
        <dbReference type="Proteomes" id="UP000224386"/>
    </source>
</evidence>
<sequence>MFETTYIAGGRLDAPFYPTKTFPYMKGFIMDSKAWTEDKMEYVLPIDMEFYAISVSSSMYEIDDKWSLIVNDGIVCEDIYTKKIPEGISLMSYMQLKAGDKIIFKFHNQGINNKQVWIALQFLK</sequence>
<protein>
    <submittedName>
        <fullName evidence="2">Low copy number virion structural protein</fullName>
    </submittedName>
</protein>
<evidence type="ECO:0000313" key="1">
    <source>
        <dbReference type="EMBL" id="KAB2447051.1"/>
    </source>
</evidence>
<dbReference type="RefSeq" id="WP_000464270.1">
    <property type="nucleotide sequence ID" value="NZ_CP029455.1"/>
</dbReference>
<evidence type="ECO:0000313" key="2">
    <source>
        <dbReference type="EMBL" id="PFQ47818.1"/>
    </source>
</evidence>
<dbReference type="Proteomes" id="UP000224386">
    <property type="component" value="Unassembled WGS sequence"/>
</dbReference>
<proteinExistence type="predicted"/>
<comment type="caution">
    <text evidence="2">The sequence shown here is derived from an EMBL/GenBank/DDBJ whole genome shotgun (WGS) entry which is preliminary data.</text>
</comment>
<dbReference type="EMBL" id="WBPI01000023">
    <property type="protein sequence ID" value="KAB2447051.1"/>
    <property type="molecule type" value="Genomic_DNA"/>
</dbReference>
<dbReference type="Proteomes" id="UP000461739">
    <property type="component" value="Unassembled WGS sequence"/>
</dbReference>
<name>A0A2C2K8X7_BACCE</name>